<evidence type="ECO:0000256" key="1">
    <source>
        <dbReference type="ARBA" id="ARBA00004496"/>
    </source>
</evidence>
<dbReference type="GO" id="GO:0000289">
    <property type="term" value="P:nuclear-transcribed mRNA poly(A) tail shortening"/>
    <property type="evidence" value="ECO:0007669"/>
    <property type="project" value="UniProtKB-UniRule"/>
</dbReference>
<dbReference type="InterPro" id="IPR041332">
    <property type="entry name" value="Pan3_CK"/>
</dbReference>
<evidence type="ECO:0000256" key="4">
    <source>
        <dbReference type="ARBA" id="ARBA00022723"/>
    </source>
</evidence>
<feature type="zinc finger region" description="C3H1-type" evidence="11">
    <location>
        <begin position="8"/>
        <end position="37"/>
    </location>
</feature>
<dbReference type="FunFam" id="1.10.287.3700:FF:000002">
    <property type="entry name" value="PAN2-PAN3 deadenylation complex subunit PAN3"/>
    <property type="match status" value="1"/>
</dbReference>
<feature type="region of interest" description="Disordered" evidence="12">
    <location>
        <begin position="85"/>
        <end position="130"/>
    </location>
</feature>
<comment type="domain">
    <text evidence="10">The N-terminal zinc finger binds to poly(A) RNA.</text>
</comment>
<evidence type="ECO:0000259" key="13">
    <source>
        <dbReference type="PROSITE" id="PS50103"/>
    </source>
</evidence>
<dbReference type="Pfam" id="PF18101">
    <property type="entry name" value="Pan3_CK"/>
    <property type="match status" value="1"/>
</dbReference>
<evidence type="ECO:0000256" key="5">
    <source>
        <dbReference type="ARBA" id="ARBA00022741"/>
    </source>
</evidence>
<dbReference type="SUPFAM" id="SSF56112">
    <property type="entry name" value="Protein kinase-like (PK-like)"/>
    <property type="match status" value="1"/>
</dbReference>
<comment type="caution">
    <text evidence="10">Lacks conserved residue(s) required for the propagation of feature annotation.</text>
</comment>
<dbReference type="Pfam" id="PF25586">
    <property type="entry name" value="zf-CCCH_PAN3"/>
    <property type="match status" value="1"/>
</dbReference>
<feature type="compositionally biased region" description="Low complexity" evidence="12">
    <location>
        <begin position="85"/>
        <end position="105"/>
    </location>
</feature>
<dbReference type="GO" id="GO:0031251">
    <property type="term" value="C:PAN complex"/>
    <property type="evidence" value="ECO:0007669"/>
    <property type="project" value="UniProtKB-UniRule"/>
</dbReference>
<evidence type="ECO:0000256" key="3">
    <source>
        <dbReference type="ARBA" id="ARBA00022664"/>
    </source>
</evidence>
<dbReference type="HAMAP" id="MF_03181">
    <property type="entry name" value="PAN3"/>
    <property type="match status" value="1"/>
</dbReference>
<dbReference type="InterPro" id="IPR030844">
    <property type="entry name" value="PAN3"/>
</dbReference>
<dbReference type="InterPro" id="IPR000571">
    <property type="entry name" value="Znf_CCCH"/>
</dbReference>
<comment type="similarity">
    <text evidence="10">Belongs to the protein kinase superfamily. PAN3 family.</text>
</comment>
<accession>A0A1X7QW88</accession>
<comment type="function">
    <text evidence="10">Regulatory subunit of the poly(A)-nuclease (PAN) deadenylation complex, one of two cytoplasmic mRNA deadenylases involved in mRNA turnover. PAN specifically shortens poly(A) tails of RNA and the activity is stimulated by poly(A)-binding protein PAB1. PAN deadenylation is followed by rapid degradation of the shortened mRNA tails by the CCR4-NOT complex. Deadenylated mRNAs are then degraded by two alternative mechanisms, namely exosome-mediated 3'-5' exonucleolytic degradation, or deadenlyation-dependent mRNA decaping and subsequent 5'-3' exonucleolytic degradation by XRN1. May also be involved in post-transcriptional maturation of mRNA poly(A) tails. PAN3 acts as a positive regulator for PAN activity, recruiting the catalytic subunit PAN2 to mRNA via its interaction with RNA and with PAB1.</text>
</comment>
<keyword evidence="7 11" id="KW-0862">Zinc</keyword>
<proteinExistence type="inferred from homology"/>
<dbReference type="InterPro" id="IPR011009">
    <property type="entry name" value="Kinase-like_dom_sf"/>
</dbReference>
<comment type="subunit">
    <text evidence="10">Homodimer. Forms a heterotrimer with a catalytic subunit PAN2 to form the poly(A)-nuclease (PAN) deadenylation complex. Interacts (via PAM-2 motif) with poly(A)-binding protein PAB1 (via PABC domain), conferring substrate specificity of the enzyme complex.</text>
</comment>
<dbReference type="PANTHER" id="PTHR12272:SF11">
    <property type="entry name" value="PAN2-PAN3 DEADENYLATION COMPLEX SUBUNIT PAN3"/>
    <property type="match status" value="1"/>
</dbReference>
<feature type="domain" description="C3H1-type" evidence="13">
    <location>
        <begin position="8"/>
        <end position="37"/>
    </location>
</feature>
<evidence type="ECO:0000256" key="9">
    <source>
        <dbReference type="ARBA" id="ARBA00023054"/>
    </source>
</evidence>
<reference evidence="14 15" key="1">
    <citation type="submission" date="2017-04" db="EMBL/GenBank/DDBJ databases">
        <authorList>
            <person name="Afonso C.L."/>
            <person name="Miller P.J."/>
            <person name="Scott M.A."/>
            <person name="Spackman E."/>
            <person name="Goraichik I."/>
            <person name="Dimitrov K.M."/>
            <person name="Suarez D.L."/>
            <person name="Swayne D.E."/>
        </authorList>
    </citation>
    <scope>NUCLEOTIDE SEQUENCE [LARGE SCALE GENOMIC DNA]</scope>
</reference>
<dbReference type="PANTHER" id="PTHR12272">
    <property type="entry name" value="DEADENYLATION COMPLEX SUBUNIT PAN3"/>
    <property type="match status" value="1"/>
</dbReference>
<evidence type="ECO:0000256" key="10">
    <source>
        <dbReference type="HAMAP-Rule" id="MF_03181"/>
    </source>
</evidence>
<dbReference type="GO" id="GO:0008270">
    <property type="term" value="F:zinc ion binding"/>
    <property type="evidence" value="ECO:0007669"/>
    <property type="project" value="UniProtKB-KW"/>
</dbReference>
<dbReference type="GO" id="GO:0006397">
    <property type="term" value="P:mRNA processing"/>
    <property type="evidence" value="ECO:0007669"/>
    <property type="project" value="UniProtKB-KW"/>
</dbReference>
<feature type="binding site" evidence="10">
    <location>
        <begin position="424"/>
        <end position="431"/>
    </location>
    <ligand>
        <name>ATP</name>
        <dbReference type="ChEBI" id="CHEBI:30616"/>
    </ligand>
</feature>
<evidence type="ECO:0000256" key="7">
    <source>
        <dbReference type="ARBA" id="ARBA00022833"/>
    </source>
</evidence>
<organism evidence="14 15">
    <name type="scientific">Maudiozyma saulgeensis</name>
    <dbReference type="NCBI Taxonomy" id="1789683"/>
    <lineage>
        <taxon>Eukaryota</taxon>
        <taxon>Fungi</taxon>
        <taxon>Dikarya</taxon>
        <taxon>Ascomycota</taxon>
        <taxon>Saccharomycotina</taxon>
        <taxon>Saccharomycetes</taxon>
        <taxon>Saccharomycetales</taxon>
        <taxon>Saccharomycetaceae</taxon>
        <taxon>Maudiozyma</taxon>
    </lineage>
</organism>
<evidence type="ECO:0000256" key="12">
    <source>
        <dbReference type="SAM" id="MobiDB-lite"/>
    </source>
</evidence>
<keyword evidence="6 11" id="KW-0863">Zinc-finger</keyword>
<dbReference type="Gene3D" id="1.10.287.3700">
    <property type="match status" value="1"/>
</dbReference>
<dbReference type="GO" id="GO:0008143">
    <property type="term" value="F:poly(A) binding"/>
    <property type="evidence" value="ECO:0007669"/>
    <property type="project" value="TreeGrafter"/>
</dbReference>
<keyword evidence="15" id="KW-1185">Reference proteome</keyword>
<keyword evidence="4 11" id="KW-0479">Metal-binding</keyword>
<comment type="domain">
    <text evidence="10">The pseudokinase domain, the coiled-coil (CC), and C-terminal knob domain (CK) form a structural unit (PKC) that forms an extensive high-affinity interaction surface for PAN2.</text>
</comment>
<keyword evidence="3 10" id="KW-0507">mRNA processing</keyword>
<feature type="binding site" evidence="10">
    <location>
        <position position="373"/>
    </location>
    <ligand>
        <name>ATP</name>
        <dbReference type="ChEBI" id="CHEBI:30616"/>
    </ligand>
</feature>
<dbReference type="EMBL" id="FXLY01000002">
    <property type="protein sequence ID" value="SMN17687.1"/>
    <property type="molecule type" value="Genomic_DNA"/>
</dbReference>
<evidence type="ECO:0000256" key="2">
    <source>
        <dbReference type="ARBA" id="ARBA00022490"/>
    </source>
</evidence>
<evidence type="ECO:0000256" key="8">
    <source>
        <dbReference type="ARBA" id="ARBA00022840"/>
    </source>
</evidence>
<feature type="region of interest" description="Knob domain" evidence="10">
    <location>
        <begin position="619"/>
        <end position="710"/>
    </location>
</feature>
<dbReference type="Gene3D" id="1.10.510.10">
    <property type="entry name" value="Transferase(Phosphotransferase) domain 1"/>
    <property type="match status" value="1"/>
</dbReference>
<comment type="domain">
    <text evidence="10">Contains a pseudokinase domain. The protein kinase domain is predicted to be catalytically inactive because some of the residues important for catalytic activity are substituted and it lacks the equivalent of the binding site for a peptide substrate. However, it has retained an ATP-binding site and ATP-binding is required for mRNA degradation, stimulating the activity of the PAN2 nuclease in vitro. The nucleotide-binding site is juxtaposed to the RNase active site of PAN2 in the complex and may actually bind nucleosides of a poly(A) RNA rather than ATP, feeding the poly(A)-tail to the active site of the deadenylase and thus increasing the efficiency with which this distributive enzyme degrades oligo(A) RNAs.</text>
</comment>
<evidence type="ECO:0000256" key="11">
    <source>
        <dbReference type="PROSITE-ProRule" id="PRU00723"/>
    </source>
</evidence>
<dbReference type="OrthoDB" id="204958at2759"/>
<comment type="subcellular location">
    <subcellularLocation>
        <location evidence="1 10">Cytoplasm</location>
    </subcellularLocation>
</comment>
<dbReference type="Gene3D" id="1.20.5.5160">
    <property type="match status" value="1"/>
</dbReference>
<dbReference type="PROSITE" id="PS50103">
    <property type="entry name" value="ZF_C3H1"/>
    <property type="match status" value="1"/>
</dbReference>
<sequence>MEKFNPKWAKDVPCRNIIIYGYCKKQKEGCPFKHDNDSLTEASTTVTSNTNTAGSSAAVHSDVQSHPNTVQLNGSMIPSLMSLSSLSKTSNNNNSNSNNNNTSTSPQFPAGHKFNAKNSESFTPMGTAPQLQHDTINSVESTTSPKLTIDFTKTAPFTPSFDAYTSESFTPTSTRGNPMDQIDPTLMASLNLNNVAAAAATANGGPQQQQQQQHVVPGDVPMPNNILGQSIPPPQPLPRTIPINARPANGAPLFAPPPPRYPSIYPPPHSILQYHLYAPDPPPHLQLPLKPNERTPEMLFLPNNIREELVKKNLAALQNFPPGGALPDVVQDYYGLVPLDFHQKSSEKDRYNGNKNSLYKVFSNTDGFIYVLRRIHGITDITESSQISLTFKKWNSLKNSNIIQLHDCFLTSAFGDSSLCFVYDYYPRAVSLYETHFVNFPLVPITQDCLWVYLIQLCNAIKAVHSKNLAVYNLDWEKILVTGNPGRIKISSCNEIEPLVYKEEFSIELTKTKQQQDFIRLGELMFKLASNIQNETGHTDTDDKIDKLNVDDRFKGVLRYLLSKEILSKDIQELTTMFVDKVYLVVEAMTTYAEKTENILSRELENSRLFRLMCKLNFIFGRVESRIDINWSESGDKFPIILFYDYVFHQVDPQGKSMMDLTHVLRCLNKLDAGVSEKLVLATPDEMTCIIISYKELKELISSTFRSLTQ</sequence>
<dbReference type="AlphaFoldDB" id="A0A1X7QW88"/>
<evidence type="ECO:0000313" key="15">
    <source>
        <dbReference type="Proteomes" id="UP000196158"/>
    </source>
</evidence>
<keyword evidence="2 10" id="KW-0963">Cytoplasm</keyword>
<protein>
    <recommendedName>
        <fullName evidence="10">PAN2-PAN3 deadenylation complex subunit PAN3</fullName>
    </recommendedName>
    <alternativeName>
        <fullName evidence="10">PAB1P-dependent poly(A)-specific ribonuclease</fullName>
    </alternativeName>
    <alternativeName>
        <fullName evidence="10">Poly(A)-nuclease deadenylation complex subunit 3</fullName>
        <shortName evidence="10">PAN deadenylation complex subunit 3</shortName>
    </alternativeName>
</protein>
<dbReference type="Proteomes" id="UP000196158">
    <property type="component" value="Unassembled WGS sequence"/>
</dbReference>
<dbReference type="STRING" id="1789683.A0A1X7QW88"/>
<evidence type="ECO:0000256" key="6">
    <source>
        <dbReference type="ARBA" id="ARBA00022771"/>
    </source>
</evidence>
<gene>
    <name evidence="10" type="primary">PAN3</name>
    <name evidence="14" type="ORF">KASA_0Q00209G</name>
</gene>
<dbReference type="Gene3D" id="6.10.250.3160">
    <property type="match status" value="1"/>
</dbReference>
<keyword evidence="5 10" id="KW-0547">Nucleotide-binding</keyword>
<dbReference type="GO" id="GO:0005524">
    <property type="term" value="F:ATP binding"/>
    <property type="evidence" value="ECO:0007669"/>
    <property type="project" value="UniProtKB-UniRule"/>
</dbReference>
<keyword evidence="8 10" id="KW-0067">ATP-binding</keyword>
<feature type="binding site" evidence="10">
    <location>
        <begin position="477"/>
        <end position="478"/>
    </location>
    <ligand>
        <name>ATP</name>
        <dbReference type="ChEBI" id="CHEBI:30616"/>
    </ligand>
</feature>
<keyword evidence="9 10" id="KW-0175">Coiled coil</keyword>
<evidence type="ECO:0000313" key="14">
    <source>
        <dbReference type="EMBL" id="SMN17687.1"/>
    </source>
</evidence>
<feature type="coiled-coil region" evidence="10">
    <location>
        <begin position="580"/>
        <end position="618"/>
    </location>
</feature>
<dbReference type="GO" id="GO:0000932">
    <property type="term" value="C:P-body"/>
    <property type="evidence" value="ECO:0007669"/>
    <property type="project" value="TreeGrafter"/>
</dbReference>
<feature type="compositionally biased region" description="Polar residues" evidence="12">
    <location>
        <begin position="116"/>
        <end position="130"/>
    </location>
</feature>
<name>A0A1X7QW88_9SACH</name>